<dbReference type="EMBL" id="QYYD01000008">
    <property type="protein sequence ID" value="RJF75529.1"/>
    <property type="molecule type" value="Genomic_DNA"/>
</dbReference>
<reference evidence="2 3" key="1">
    <citation type="submission" date="2018-09" db="EMBL/GenBank/DDBJ databases">
        <title>Draft genome sequence of Rhodopseudomonas palustris 2.1.18.</title>
        <authorList>
            <person name="Robertson S.L."/>
            <person name="Meyer T.E."/>
            <person name="Kyndt J.A."/>
        </authorList>
    </citation>
    <scope>NUCLEOTIDE SEQUENCE [LARGE SCALE GENOMIC DNA]</scope>
    <source>
        <strain evidence="2 3">2.1.18</strain>
    </source>
</reference>
<feature type="domain" description="Pyridoxamine 5'-phosphate oxidase N-terminal" evidence="1">
    <location>
        <begin position="43"/>
        <end position="165"/>
    </location>
</feature>
<dbReference type="InterPro" id="IPR011576">
    <property type="entry name" value="Pyridox_Oxase_N"/>
</dbReference>
<dbReference type="SUPFAM" id="SSF50475">
    <property type="entry name" value="FMN-binding split barrel"/>
    <property type="match status" value="1"/>
</dbReference>
<protein>
    <submittedName>
        <fullName evidence="2">Pyridoxamine 5'-phosphate oxidase</fullName>
    </submittedName>
</protein>
<evidence type="ECO:0000259" key="1">
    <source>
        <dbReference type="Pfam" id="PF01243"/>
    </source>
</evidence>
<dbReference type="PANTHER" id="PTHR42815">
    <property type="entry name" value="FAD-BINDING, PUTATIVE (AFU_ORTHOLOGUE AFUA_6G07600)-RELATED"/>
    <property type="match status" value="1"/>
</dbReference>
<organism evidence="2 3">
    <name type="scientific">Rhodopseudomonas palustris</name>
    <dbReference type="NCBI Taxonomy" id="1076"/>
    <lineage>
        <taxon>Bacteria</taxon>
        <taxon>Pseudomonadati</taxon>
        <taxon>Pseudomonadota</taxon>
        <taxon>Alphaproteobacteria</taxon>
        <taxon>Hyphomicrobiales</taxon>
        <taxon>Nitrobacteraceae</taxon>
        <taxon>Rhodopseudomonas</taxon>
    </lineage>
</organism>
<dbReference type="AlphaFoldDB" id="A0A418VHM0"/>
<dbReference type="Pfam" id="PF01243">
    <property type="entry name" value="PNPOx_N"/>
    <property type="match status" value="1"/>
</dbReference>
<sequence>MTLALQASSDIAFTPAVKSIQARKGSREAYARVERHGGWATTIDDNLAAFLAAQTSVLLATASAGGQPYVQHRGGPAGFLHVLDEHTIGFADFKGNQQFITQGNLAENPKAYLFVIDYAHRRRIKIWGRARVVEDDPELIARLMPTDTKARPEQAILFEVEAWDSNCPQHIPQKFDAADVAAAITSRDLRIAELEALLEAATKPRD</sequence>
<dbReference type="InterPro" id="IPR012349">
    <property type="entry name" value="Split_barrel_FMN-bd"/>
</dbReference>
<dbReference type="PANTHER" id="PTHR42815:SF2">
    <property type="entry name" value="FAD-BINDING, PUTATIVE (AFU_ORTHOLOGUE AFUA_6G07600)-RELATED"/>
    <property type="match status" value="1"/>
</dbReference>
<evidence type="ECO:0000313" key="3">
    <source>
        <dbReference type="Proteomes" id="UP000285523"/>
    </source>
</evidence>
<gene>
    <name evidence="2" type="ORF">D4Q52_09590</name>
</gene>
<dbReference type="Gene3D" id="2.30.110.10">
    <property type="entry name" value="Electron Transport, Fmn-binding Protein, Chain A"/>
    <property type="match status" value="1"/>
</dbReference>
<proteinExistence type="predicted"/>
<dbReference type="RefSeq" id="WP_119856431.1">
    <property type="nucleotide sequence ID" value="NZ_QYYD01000008.1"/>
</dbReference>
<dbReference type="Proteomes" id="UP000285523">
    <property type="component" value="Unassembled WGS sequence"/>
</dbReference>
<comment type="caution">
    <text evidence="2">The sequence shown here is derived from an EMBL/GenBank/DDBJ whole genome shotgun (WGS) entry which is preliminary data.</text>
</comment>
<name>A0A418VHM0_RHOPL</name>
<dbReference type="OrthoDB" id="9786134at2"/>
<accession>A0A418VHM0</accession>
<evidence type="ECO:0000313" key="2">
    <source>
        <dbReference type="EMBL" id="RJF75529.1"/>
    </source>
</evidence>